<dbReference type="RefSeq" id="WP_133713584.1">
    <property type="nucleotide sequence ID" value="NZ_SOAG01000033.1"/>
</dbReference>
<dbReference type="Pfam" id="PF05258">
    <property type="entry name" value="DciA"/>
    <property type="match status" value="1"/>
</dbReference>
<reference evidence="1 2" key="1">
    <citation type="submission" date="2019-03" db="EMBL/GenBank/DDBJ databases">
        <title>Genomic Encyclopedia of Archaeal and Bacterial Type Strains, Phase II (KMG-II): from individual species to whole genera.</title>
        <authorList>
            <person name="Goeker M."/>
        </authorList>
    </citation>
    <scope>NUCLEOTIDE SEQUENCE [LARGE SCALE GENOMIC DNA]</scope>
    <source>
        <strain evidence="1 2">DSM 28213</strain>
    </source>
</reference>
<comment type="caution">
    <text evidence="1">The sequence shown here is derived from an EMBL/GenBank/DDBJ whole genome shotgun (WGS) entry which is preliminary data.</text>
</comment>
<dbReference type="PANTHER" id="PTHR36456:SF1">
    <property type="entry name" value="UPF0232 PROTEIN SCO3875"/>
    <property type="match status" value="1"/>
</dbReference>
<protein>
    <submittedName>
        <fullName evidence="1">Uncharacterized protein DUF721</fullName>
    </submittedName>
</protein>
<dbReference type="EMBL" id="SOAG01000033">
    <property type="protein sequence ID" value="TDS52080.1"/>
    <property type="molecule type" value="Genomic_DNA"/>
</dbReference>
<evidence type="ECO:0000313" key="1">
    <source>
        <dbReference type="EMBL" id="TDS52080.1"/>
    </source>
</evidence>
<name>A0A4R7EW21_9FLAO</name>
<evidence type="ECO:0000313" key="2">
    <source>
        <dbReference type="Proteomes" id="UP000295215"/>
    </source>
</evidence>
<dbReference type="OrthoDB" id="9804942at2"/>
<dbReference type="Proteomes" id="UP000295215">
    <property type="component" value="Unassembled WGS sequence"/>
</dbReference>
<sequence>MKKFNEYKRLREENSIEDVLKLIIRENRLEEGIDNIDARNAWINLLGPGIANYTLDVVLKREVLYVALSSPILREELSYGKQKIIRMINDDLGKEVIKDLVLR</sequence>
<dbReference type="InterPro" id="IPR007922">
    <property type="entry name" value="DciA-like"/>
</dbReference>
<gene>
    <name evidence="1" type="ORF">C8P70_13314</name>
</gene>
<accession>A0A4R7EW21</accession>
<keyword evidence="2" id="KW-1185">Reference proteome</keyword>
<proteinExistence type="predicted"/>
<dbReference type="PANTHER" id="PTHR36456">
    <property type="entry name" value="UPF0232 PROTEIN SCO3875"/>
    <property type="match status" value="1"/>
</dbReference>
<organism evidence="1 2">
    <name type="scientific">Myroides indicus</name>
    <dbReference type="NCBI Taxonomy" id="1323422"/>
    <lineage>
        <taxon>Bacteria</taxon>
        <taxon>Pseudomonadati</taxon>
        <taxon>Bacteroidota</taxon>
        <taxon>Flavobacteriia</taxon>
        <taxon>Flavobacteriales</taxon>
        <taxon>Flavobacteriaceae</taxon>
        <taxon>Myroides</taxon>
    </lineage>
</organism>
<dbReference type="AlphaFoldDB" id="A0A4R7EW21"/>